<dbReference type="GO" id="GO:0015341">
    <property type="term" value="F:zinc efflux antiporter activity"/>
    <property type="evidence" value="ECO:0007669"/>
    <property type="project" value="TreeGrafter"/>
</dbReference>
<dbReference type="Pfam" id="PF01545">
    <property type="entry name" value="Cation_efflux"/>
    <property type="match status" value="1"/>
</dbReference>
<organism evidence="9 10">
    <name type="scientific">Clostridium innocuum</name>
    <dbReference type="NCBI Taxonomy" id="1522"/>
    <lineage>
        <taxon>Bacteria</taxon>
        <taxon>Bacillati</taxon>
        <taxon>Bacillota</taxon>
        <taxon>Clostridia</taxon>
        <taxon>Eubacteriales</taxon>
        <taxon>Clostridiaceae</taxon>
        <taxon>Clostridium</taxon>
    </lineage>
</organism>
<evidence type="ECO:0000256" key="6">
    <source>
        <dbReference type="ARBA" id="ARBA00023136"/>
    </source>
</evidence>
<comment type="caution">
    <text evidence="9">The sequence shown here is derived from an EMBL/GenBank/DDBJ whole genome shotgun (WGS) entry which is preliminary data.</text>
</comment>
<keyword evidence="3" id="KW-0813">Transport</keyword>
<evidence type="ECO:0000256" key="5">
    <source>
        <dbReference type="ARBA" id="ARBA00022989"/>
    </source>
</evidence>
<name>A0A099I5E1_CLOIN</name>
<dbReference type="GO" id="GO:0015093">
    <property type="term" value="F:ferrous iron transmembrane transporter activity"/>
    <property type="evidence" value="ECO:0007669"/>
    <property type="project" value="TreeGrafter"/>
</dbReference>
<evidence type="ECO:0000259" key="8">
    <source>
        <dbReference type="Pfam" id="PF01545"/>
    </source>
</evidence>
<comment type="subcellular location">
    <subcellularLocation>
        <location evidence="1">Membrane</location>
        <topology evidence="1">Multi-pass membrane protein</topology>
    </subcellularLocation>
</comment>
<dbReference type="InterPro" id="IPR002524">
    <property type="entry name" value="Cation_efflux"/>
</dbReference>
<dbReference type="Proteomes" id="UP000030008">
    <property type="component" value="Unassembled WGS sequence"/>
</dbReference>
<evidence type="ECO:0000313" key="9">
    <source>
        <dbReference type="EMBL" id="KGJ53184.1"/>
    </source>
</evidence>
<dbReference type="Gene3D" id="1.20.1510.10">
    <property type="entry name" value="Cation efflux protein transmembrane domain"/>
    <property type="match status" value="1"/>
</dbReference>
<keyword evidence="5 7" id="KW-1133">Transmembrane helix</keyword>
<evidence type="ECO:0000256" key="7">
    <source>
        <dbReference type="SAM" id="Phobius"/>
    </source>
</evidence>
<dbReference type="EMBL" id="JQIF01000044">
    <property type="protein sequence ID" value="KGJ53184.1"/>
    <property type="molecule type" value="Genomic_DNA"/>
</dbReference>
<dbReference type="PANTHER" id="PTHR43840:SF15">
    <property type="entry name" value="MITOCHONDRIAL METAL TRANSPORTER 1-RELATED"/>
    <property type="match status" value="1"/>
</dbReference>
<dbReference type="InterPro" id="IPR058533">
    <property type="entry name" value="Cation_efflux_TM"/>
</dbReference>
<evidence type="ECO:0000256" key="1">
    <source>
        <dbReference type="ARBA" id="ARBA00004141"/>
    </source>
</evidence>
<feature type="transmembrane region" description="Helical" evidence="7">
    <location>
        <begin position="158"/>
        <end position="175"/>
    </location>
</feature>
<evidence type="ECO:0000256" key="2">
    <source>
        <dbReference type="ARBA" id="ARBA00008114"/>
    </source>
</evidence>
<feature type="transmembrane region" description="Helical" evidence="7">
    <location>
        <begin position="84"/>
        <end position="105"/>
    </location>
</feature>
<feature type="transmembrane region" description="Helical" evidence="7">
    <location>
        <begin position="12"/>
        <end position="32"/>
    </location>
</feature>
<feature type="transmembrane region" description="Helical" evidence="7">
    <location>
        <begin position="117"/>
        <end position="137"/>
    </location>
</feature>
<comment type="similarity">
    <text evidence="2">Belongs to the cation diffusion facilitator (CDF) transporter (TC 2.A.4) family.</text>
</comment>
<dbReference type="InterPro" id="IPR050291">
    <property type="entry name" value="CDF_Transporter"/>
</dbReference>
<evidence type="ECO:0000256" key="4">
    <source>
        <dbReference type="ARBA" id="ARBA00022692"/>
    </source>
</evidence>
<evidence type="ECO:0000256" key="3">
    <source>
        <dbReference type="ARBA" id="ARBA00022448"/>
    </source>
</evidence>
<sequence length="302" mass="34063">MNKEKMNYEQRLLHVTVAAGILFSVIEVMMAIYTNSQAVLMDSIYDGAEAVVLALMVFLVPLLYRPYSERKPYGYSQLESFFLLMKGGFLAAVTIGLIVGNVQMIVNGGNHVDQGMIGWFELFLAVLSAVILIALLVMNRRVDSPLIKAELLGWKIDVCSSIGVAAAFLCAGLLADTSLAWLSPYVDQIIAIVIAMIMLPQPWRMMKDAFRSLILFAPEEDVTQRIRRLADHEFERYSYEPTFYNIIQTGRKLWVEIYIRNDTNMINVTQLAAIQKQLSNSLQDIYDDVYVEITPDIKEAVG</sequence>
<feature type="domain" description="Cation efflux protein transmembrane" evidence="8">
    <location>
        <begin position="15"/>
        <end position="214"/>
    </location>
</feature>
<proteinExistence type="inferred from homology"/>
<reference evidence="9 10" key="1">
    <citation type="submission" date="2014-08" db="EMBL/GenBank/DDBJ databases">
        <title>Clostridium innocuum, an unnegligible vancomycin-resistant pathogen causing extra-intestinal infections.</title>
        <authorList>
            <person name="Feng Y."/>
            <person name="Chiu C.-H."/>
        </authorList>
    </citation>
    <scope>NUCLEOTIDE SEQUENCE [LARGE SCALE GENOMIC DNA]</scope>
    <source>
        <strain evidence="9 10">AN88</strain>
    </source>
</reference>
<protein>
    <submittedName>
        <fullName evidence="9">Cation transporter</fullName>
    </submittedName>
</protein>
<feature type="transmembrane region" description="Helical" evidence="7">
    <location>
        <begin position="181"/>
        <end position="199"/>
    </location>
</feature>
<evidence type="ECO:0000313" key="10">
    <source>
        <dbReference type="Proteomes" id="UP000030008"/>
    </source>
</evidence>
<keyword evidence="4 7" id="KW-0812">Transmembrane</keyword>
<feature type="transmembrane region" description="Helical" evidence="7">
    <location>
        <begin position="44"/>
        <end position="64"/>
    </location>
</feature>
<dbReference type="RefSeq" id="WP_044905379.1">
    <property type="nucleotide sequence ID" value="NZ_JQIF01000044.1"/>
</dbReference>
<dbReference type="GO" id="GO:0005886">
    <property type="term" value="C:plasma membrane"/>
    <property type="evidence" value="ECO:0007669"/>
    <property type="project" value="TreeGrafter"/>
</dbReference>
<gene>
    <name evidence="9" type="ORF">CIAN88_10610</name>
</gene>
<dbReference type="NCBIfam" id="TIGR01297">
    <property type="entry name" value="CDF"/>
    <property type="match status" value="1"/>
</dbReference>
<dbReference type="InterPro" id="IPR027469">
    <property type="entry name" value="Cation_efflux_TMD_sf"/>
</dbReference>
<dbReference type="SUPFAM" id="SSF161111">
    <property type="entry name" value="Cation efflux protein transmembrane domain-like"/>
    <property type="match status" value="1"/>
</dbReference>
<accession>A0A099I5E1</accession>
<dbReference type="GO" id="GO:0006882">
    <property type="term" value="P:intracellular zinc ion homeostasis"/>
    <property type="evidence" value="ECO:0007669"/>
    <property type="project" value="TreeGrafter"/>
</dbReference>
<dbReference type="GO" id="GO:0015086">
    <property type="term" value="F:cadmium ion transmembrane transporter activity"/>
    <property type="evidence" value="ECO:0007669"/>
    <property type="project" value="TreeGrafter"/>
</dbReference>
<keyword evidence="6 7" id="KW-0472">Membrane</keyword>
<dbReference type="PANTHER" id="PTHR43840">
    <property type="entry name" value="MITOCHONDRIAL METAL TRANSPORTER 1-RELATED"/>
    <property type="match status" value="1"/>
</dbReference>
<dbReference type="AlphaFoldDB" id="A0A099I5E1"/>